<dbReference type="VEuPathDB" id="FungiDB:MELLADRAFT_123875"/>
<dbReference type="InParanoid" id="F4RBT1"/>
<sequence length="142" mass="16147">MSWKLANSILYIAIGFLLAGDFGWKIFAHADSIECDYTWSRPEPWNNHMHLCATNTGARTMYTCSWCGRGDTKLPSAYYCVDELGTLVTKYSWDCDAGMDVNDDPTYSITCKRTVNGTPVDYRCKSRHLNQQCPTNLCKAYE</sequence>
<keyword evidence="2" id="KW-1185">Reference proteome</keyword>
<dbReference type="EMBL" id="GL883095">
    <property type="protein sequence ID" value="EGG10157.1"/>
    <property type="molecule type" value="Genomic_DNA"/>
</dbReference>
<dbReference type="KEGG" id="mlr:MELLADRAFT_123875"/>
<protein>
    <submittedName>
        <fullName evidence="1">Secreted protein</fullName>
    </submittedName>
</protein>
<evidence type="ECO:0000313" key="1">
    <source>
        <dbReference type="EMBL" id="EGG10157.1"/>
    </source>
</evidence>
<proteinExistence type="predicted"/>
<accession>F4RBT1</accession>
<organism evidence="2">
    <name type="scientific">Melampsora larici-populina (strain 98AG31 / pathotype 3-4-7)</name>
    <name type="common">Poplar leaf rust fungus</name>
    <dbReference type="NCBI Taxonomy" id="747676"/>
    <lineage>
        <taxon>Eukaryota</taxon>
        <taxon>Fungi</taxon>
        <taxon>Dikarya</taxon>
        <taxon>Basidiomycota</taxon>
        <taxon>Pucciniomycotina</taxon>
        <taxon>Pucciniomycetes</taxon>
        <taxon>Pucciniales</taxon>
        <taxon>Melampsoraceae</taxon>
        <taxon>Melampsora</taxon>
    </lineage>
</organism>
<evidence type="ECO:0000313" key="2">
    <source>
        <dbReference type="Proteomes" id="UP000001072"/>
    </source>
</evidence>
<dbReference type="AlphaFoldDB" id="F4RBT1"/>
<reference evidence="2" key="1">
    <citation type="journal article" date="2011" name="Proc. Natl. Acad. Sci. U.S.A.">
        <title>Obligate biotrophy features unraveled by the genomic analysis of rust fungi.</title>
        <authorList>
            <person name="Duplessis S."/>
            <person name="Cuomo C.A."/>
            <person name="Lin Y.-C."/>
            <person name="Aerts A."/>
            <person name="Tisserant E."/>
            <person name="Veneault-Fourrey C."/>
            <person name="Joly D.L."/>
            <person name="Hacquard S."/>
            <person name="Amselem J."/>
            <person name="Cantarel B.L."/>
            <person name="Chiu R."/>
            <person name="Coutinho P.M."/>
            <person name="Feau N."/>
            <person name="Field M."/>
            <person name="Frey P."/>
            <person name="Gelhaye E."/>
            <person name="Goldberg J."/>
            <person name="Grabherr M.G."/>
            <person name="Kodira C.D."/>
            <person name="Kohler A."/>
            <person name="Kuees U."/>
            <person name="Lindquist E.A."/>
            <person name="Lucas S.M."/>
            <person name="Mago R."/>
            <person name="Mauceli E."/>
            <person name="Morin E."/>
            <person name="Murat C."/>
            <person name="Pangilinan J.L."/>
            <person name="Park R."/>
            <person name="Pearson M."/>
            <person name="Quesneville H."/>
            <person name="Rouhier N."/>
            <person name="Sakthikumar S."/>
            <person name="Salamov A.A."/>
            <person name="Schmutz J."/>
            <person name="Selles B."/>
            <person name="Shapiro H."/>
            <person name="Tanguay P."/>
            <person name="Tuskan G.A."/>
            <person name="Henrissat B."/>
            <person name="Van de Peer Y."/>
            <person name="Rouze P."/>
            <person name="Ellis J.G."/>
            <person name="Dodds P.N."/>
            <person name="Schein J.E."/>
            <person name="Zhong S."/>
            <person name="Hamelin R.C."/>
            <person name="Grigoriev I.V."/>
            <person name="Szabo L.J."/>
            <person name="Martin F."/>
        </authorList>
    </citation>
    <scope>NUCLEOTIDE SEQUENCE [LARGE SCALE GENOMIC DNA]</scope>
    <source>
        <strain evidence="2">98AG31 / pathotype 3-4-7</strain>
    </source>
</reference>
<dbReference type="RefSeq" id="XP_007406458.1">
    <property type="nucleotide sequence ID" value="XM_007406396.1"/>
</dbReference>
<dbReference type="GeneID" id="18926511"/>
<dbReference type="Proteomes" id="UP000001072">
    <property type="component" value="Unassembled WGS sequence"/>
</dbReference>
<name>F4RBT1_MELLP</name>
<gene>
    <name evidence="1" type="ORF">MELLADRAFT_123875</name>
</gene>
<dbReference type="HOGENOM" id="CLU_1740947_0_0_1"/>